<comment type="caution">
    <text evidence="3">The sequence shown here is derived from an EMBL/GenBank/DDBJ whole genome shotgun (WGS) entry which is preliminary data.</text>
</comment>
<dbReference type="InterPro" id="IPR011010">
    <property type="entry name" value="DNA_brk_join_enz"/>
</dbReference>
<dbReference type="AlphaFoldDB" id="A0A371X8T0"/>
<dbReference type="GO" id="GO:0003677">
    <property type="term" value="F:DNA binding"/>
    <property type="evidence" value="ECO:0007669"/>
    <property type="project" value="InterPro"/>
</dbReference>
<proteinExistence type="predicted"/>
<dbReference type="PROSITE" id="PS51898">
    <property type="entry name" value="TYR_RECOMBINASE"/>
    <property type="match status" value="1"/>
</dbReference>
<evidence type="ECO:0000256" key="1">
    <source>
        <dbReference type="ARBA" id="ARBA00023172"/>
    </source>
</evidence>
<dbReference type="CDD" id="cd00397">
    <property type="entry name" value="DNA_BRE_C"/>
    <property type="match status" value="1"/>
</dbReference>
<dbReference type="InterPro" id="IPR002104">
    <property type="entry name" value="Integrase_catalytic"/>
</dbReference>
<dbReference type="GO" id="GO:0015074">
    <property type="term" value="P:DNA integration"/>
    <property type="evidence" value="ECO:0007669"/>
    <property type="project" value="InterPro"/>
</dbReference>
<name>A0A371X8T0_9HYPH</name>
<dbReference type="InterPro" id="IPR013762">
    <property type="entry name" value="Integrase-like_cat_sf"/>
</dbReference>
<accession>A0A371X8T0</accession>
<evidence type="ECO:0000313" key="3">
    <source>
        <dbReference type="EMBL" id="RFC65625.1"/>
    </source>
</evidence>
<protein>
    <submittedName>
        <fullName evidence="3">Site-specific integrase</fullName>
    </submittedName>
</protein>
<keyword evidence="4" id="KW-1185">Reference proteome</keyword>
<organism evidence="3 4">
    <name type="scientific">Mesorhizobium denitrificans</name>
    <dbReference type="NCBI Taxonomy" id="2294114"/>
    <lineage>
        <taxon>Bacteria</taxon>
        <taxon>Pseudomonadati</taxon>
        <taxon>Pseudomonadota</taxon>
        <taxon>Alphaproteobacteria</taxon>
        <taxon>Hyphomicrobiales</taxon>
        <taxon>Phyllobacteriaceae</taxon>
        <taxon>Mesorhizobium</taxon>
    </lineage>
</organism>
<feature type="domain" description="Tyr recombinase" evidence="2">
    <location>
        <begin position="134"/>
        <end position="335"/>
    </location>
</feature>
<evidence type="ECO:0000313" key="4">
    <source>
        <dbReference type="Proteomes" id="UP000262379"/>
    </source>
</evidence>
<evidence type="ECO:0000259" key="2">
    <source>
        <dbReference type="PROSITE" id="PS51898"/>
    </source>
</evidence>
<dbReference type="Gene3D" id="1.10.443.10">
    <property type="entry name" value="Intergrase catalytic core"/>
    <property type="match status" value="1"/>
</dbReference>
<gene>
    <name evidence="3" type="ORF">DY251_17780</name>
</gene>
<dbReference type="EMBL" id="QURN01000015">
    <property type="protein sequence ID" value="RFC65625.1"/>
    <property type="molecule type" value="Genomic_DNA"/>
</dbReference>
<dbReference type="GO" id="GO:0006310">
    <property type="term" value="P:DNA recombination"/>
    <property type="evidence" value="ECO:0007669"/>
    <property type="project" value="UniProtKB-KW"/>
</dbReference>
<sequence>MKVENWPALDRERWEAAEKAGAFLRHSGLAANWSSSRRRIAEQAYGQWLAWLDREGLLNAEMPPQHRVTPERLNAFISELQGRLSSYSVAMMVGALKRMLDAIAPETDWSWLRPACANLKRIARPSRNRLAHMVEPKQIFELGLSMMEDAKRDQSGHPMRVAARARDGLMIAMLICCPIRMANLIQIEVGVHLLHDGDRYRLHFGEDETKTRKEFDGDLPPILTPYVEWYLREHRAILLALGEEHSTRRLWIDRWGTPMSEPAIRAQIKFHTGNAFGRSIWPHLFRGIAATGVVDEAPEQVGITSDLLGHSNFQTTAKHYVLASATRAHQRVQSSFLQARKEALERLRNRSTGSDNMERPTVRHRIRIVRKGGSHG</sequence>
<reference evidence="4" key="1">
    <citation type="submission" date="2018-08" db="EMBL/GenBank/DDBJ databases">
        <authorList>
            <person name="Im W.T."/>
        </authorList>
    </citation>
    <scope>NUCLEOTIDE SEQUENCE [LARGE SCALE GENOMIC DNA]</scope>
    <source>
        <strain evidence="4">LA-28</strain>
    </source>
</reference>
<dbReference type="SUPFAM" id="SSF56349">
    <property type="entry name" value="DNA breaking-rejoining enzymes"/>
    <property type="match status" value="1"/>
</dbReference>
<dbReference type="Proteomes" id="UP000262379">
    <property type="component" value="Unassembled WGS sequence"/>
</dbReference>
<keyword evidence="1" id="KW-0233">DNA recombination</keyword>